<organism evidence="1 2">
    <name type="scientific">Pelomonas nitida</name>
    <dbReference type="NCBI Taxonomy" id="3299027"/>
    <lineage>
        <taxon>Bacteria</taxon>
        <taxon>Pseudomonadati</taxon>
        <taxon>Pseudomonadota</taxon>
        <taxon>Betaproteobacteria</taxon>
        <taxon>Burkholderiales</taxon>
        <taxon>Sphaerotilaceae</taxon>
        <taxon>Roseateles</taxon>
    </lineage>
</organism>
<gene>
    <name evidence="1" type="ORF">ACG00X_23970</name>
</gene>
<evidence type="ECO:0008006" key="3">
    <source>
        <dbReference type="Google" id="ProtNLM"/>
    </source>
</evidence>
<accession>A0ABW7GD57</accession>
<protein>
    <recommendedName>
        <fullName evidence="3">Porin</fullName>
    </recommendedName>
</protein>
<dbReference type="EMBL" id="JBIGIA010000038">
    <property type="protein sequence ID" value="MFG6459891.1"/>
    <property type="molecule type" value="Genomic_DNA"/>
</dbReference>
<name>A0ABW7GD57_9BURK</name>
<reference evidence="1 2" key="1">
    <citation type="submission" date="2024-09" db="EMBL/GenBank/DDBJ databases">
        <title>Novel species of the genus Pelomonas and Roseateles isolated from streams.</title>
        <authorList>
            <person name="Lu H."/>
        </authorList>
    </citation>
    <scope>NUCLEOTIDE SEQUENCE [LARGE SCALE GENOMIC DNA]</scope>
    <source>
        <strain evidence="1 2">BYS96W</strain>
    </source>
</reference>
<keyword evidence="2" id="KW-1185">Reference proteome</keyword>
<dbReference type="Proteomes" id="UP001606305">
    <property type="component" value="Unassembled WGS sequence"/>
</dbReference>
<evidence type="ECO:0000313" key="1">
    <source>
        <dbReference type="EMBL" id="MFG6459891.1"/>
    </source>
</evidence>
<proteinExistence type="predicted"/>
<sequence>SVVGVTGSPWGNNNFVVGGSAQVRTTFYPLGFFESGQAASGSLNLYGDVEYRGVGLNLSSGNRSGYVDATSTVGRATDVNSKTPLTWRP</sequence>
<evidence type="ECO:0000313" key="2">
    <source>
        <dbReference type="Proteomes" id="UP001606305"/>
    </source>
</evidence>
<feature type="non-terminal residue" evidence="1">
    <location>
        <position position="1"/>
    </location>
</feature>
<comment type="caution">
    <text evidence="1">The sequence shown here is derived from an EMBL/GenBank/DDBJ whole genome shotgun (WGS) entry which is preliminary data.</text>
</comment>
<dbReference type="RefSeq" id="WP_394492332.1">
    <property type="nucleotide sequence ID" value="NZ_JBIGIA010000038.1"/>
</dbReference>